<dbReference type="PIRSF" id="PIRSF000137">
    <property type="entry name" value="Alcohol_oxidase"/>
    <property type="match status" value="1"/>
</dbReference>
<dbReference type="Gene3D" id="3.30.560.10">
    <property type="entry name" value="Glucose Oxidase, domain 3"/>
    <property type="match status" value="1"/>
</dbReference>
<keyword evidence="5" id="KW-0964">Secreted</keyword>
<feature type="active site" description="Proton acceptor" evidence="6">
    <location>
        <position position="572"/>
    </location>
</feature>
<dbReference type="Pfam" id="PF05199">
    <property type="entry name" value="GMC_oxred_C"/>
    <property type="match status" value="1"/>
</dbReference>
<organism evidence="8 9">
    <name type="scientific">Penicillium hordei</name>
    <dbReference type="NCBI Taxonomy" id="40994"/>
    <lineage>
        <taxon>Eukaryota</taxon>
        <taxon>Fungi</taxon>
        <taxon>Dikarya</taxon>
        <taxon>Ascomycota</taxon>
        <taxon>Pezizomycotina</taxon>
        <taxon>Eurotiomycetes</taxon>
        <taxon>Eurotiomycetidae</taxon>
        <taxon>Eurotiales</taxon>
        <taxon>Aspergillaceae</taxon>
        <taxon>Penicillium</taxon>
    </lineage>
</organism>
<keyword evidence="4" id="KW-0963">Cytoplasm</keyword>
<gene>
    <name evidence="8" type="ORF">N7537_003199</name>
</gene>
<dbReference type="SUPFAM" id="SSF54373">
    <property type="entry name" value="FAD-linked reductases, C-terminal domain"/>
    <property type="match status" value="1"/>
</dbReference>
<dbReference type="InterPro" id="IPR007867">
    <property type="entry name" value="GMC_OxRtase_C"/>
</dbReference>
<comment type="subcellular location">
    <subcellularLocation>
        <location evidence="2">Cytoplasm</location>
    </subcellularLocation>
    <subcellularLocation>
        <location evidence="1">Secreted</location>
        <location evidence="1">Cell wall</location>
    </subcellularLocation>
</comment>
<dbReference type="Proteomes" id="UP001213799">
    <property type="component" value="Unassembled WGS sequence"/>
</dbReference>
<dbReference type="PANTHER" id="PTHR11552">
    <property type="entry name" value="GLUCOSE-METHANOL-CHOLINE GMC OXIDOREDUCTASE"/>
    <property type="match status" value="1"/>
</dbReference>
<evidence type="ECO:0000313" key="8">
    <source>
        <dbReference type="EMBL" id="KAJ5618085.1"/>
    </source>
</evidence>
<dbReference type="GO" id="GO:0005737">
    <property type="term" value="C:cytoplasm"/>
    <property type="evidence" value="ECO:0007669"/>
    <property type="project" value="UniProtKB-SubCell"/>
</dbReference>
<reference evidence="8" key="1">
    <citation type="journal article" date="2023" name="IMA Fungus">
        <title>Comparative genomic study of the Penicillium genus elucidates a diverse pangenome and 15 lateral gene transfer events.</title>
        <authorList>
            <person name="Petersen C."/>
            <person name="Sorensen T."/>
            <person name="Nielsen M.R."/>
            <person name="Sondergaard T.E."/>
            <person name="Sorensen J.L."/>
            <person name="Fitzpatrick D.A."/>
            <person name="Frisvad J.C."/>
            <person name="Nielsen K.L."/>
        </authorList>
    </citation>
    <scope>NUCLEOTIDE SEQUENCE</scope>
    <source>
        <strain evidence="8">IBT 12815</strain>
    </source>
</reference>
<reference evidence="8" key="2">
    <citation type="submission" date="2023-01" db="EMBL/GenBank/DDBJ databases">
        <authorList>
            <person name="Petersen C."/>
        </authorList>
    </citation>
    <scope>NUCLEOTIDE SEQUENCE</scope>
    <source>
        <strain evidence="8">IBT 12815</strain>
    </source>
</reference>
<dbReference type="InterPro" id="IPR036188">
    <property type="entry name" value="FAD/NAD-bd_sf"/>
</dbReference>
<dbReference type="GO" id="GO:0016614">
    <property type="term" value="F:oxidoreductase activity, acting on CH-OH group of donors"/>
    <property type="evidence" value="ECO:0007669"/>
    <property type="project" value="InterPro"/>
</dbReference>
<evidence type="ECO:0000256" key="3">
    <source>
        <dbReference type="ARBA" id="ARBA00010790"/>
    </source>
</evidence>
<dbReference type="Pfam" id="PF00732">
    <property type="entry name" value="GMC_oxred_N"/>
    <property type="match status" value="1"/>
</dbReference>
<keyword evidence="5" id="KW-0134">Cell wall</keyword>
<dbReference type="GO" id="GO:0044550">
    <property type="term" value="P:secondary metabolite biosynthetic process"/>
    <property type="evidence" value="ECO:0007669"/>
    <property type="project" value="TreeGrafter"/>
</dbReference>
<dbReference type="InterPro" id="IPR012132">
    <property type="entry name" value="GMC_OxRdtase"/>
</dbReference>
<evidence type="ECO:0000256" key="1">
    <source>
        <dbReference type="ARBA" id="ARBA00004191"/>
    </source>
</evidence>
<dbReference type="AlphaFoldDB" id="A0AAD6MPE0"/>
<evidence type="ECO:0000259" key="7">
    <source>
        <dbReference type="PROSITE" id="PS00624"/>
    </source>
</evidence>
<dbReference type="SUPFAM" id="SSF51905">
    <property type="entry name" value="FAD/NAD(P)-binding domain"/>
    <property type="match status" value="1"/>
</dbReference>
<keyword evidence="9" id="KW-1185">Reference proteome</keyword>
<evidence type="ECO:0000256" key="2">
    <source>
        <dbReference type="ARBA" id="ARBA00004496"/>
    </source>
</evidence>
<dbReference type="PANTHER" id="PTHR11552:SF115">
    <property type="entry name" value="DEHYDROGENASE XPTC-RELATED"/>
    <property type="match status" value="1"/>
</dbReference>
<evidence type="ECO:0000256" key="5">
    <source>
        <dbReference type="ARBA" id="ARBA00022512"/>
    </source>
</evidence>
<dbReference type="InterPro" id="IPR000172">
    <property type="entry name" value="GMC_OxRdtase_N"/>
</dbReference>
<dbReference type="PRINTS" id="PR00411">
    <property type="entry name" value="PNDRDTASEI"/>
</dbReference>
<sequence>MPPKGNPRASVARNSGPKLQETYDFIIIGGGTAGLVAAERLTQSGNHSVLVLEAGPDPTIAQMYQCPGEVGHLQGTALEWNFLTEPIPGLGGRQIPYRRGKGLGGCSNINGCFYGRGSKAVYDHWEELGNPGWGWKDVYPEFKRITRFNPPLKDQYNKDFQTWDPDAYGDGVLNVGYQGYVVKSNPAFIQACTSVGIPIVKDLNTGNGVGVKQGTAAIAPQYRRCSGYDFYDHARDRPNLKVMHNSPAQALLFDRSSGKPRATGVIFADNIEGVFRRASAKNEIILSLGAIQSPQLLMVSGIGPRGTLESKGITPVVANENVGKHFMDHHVFSIMAKTTPEGSMHREFINLPDIQASEEEYYSKGSGVYTGIGGATNAFQEYSEEKLHSLNADDVIKAGYSNRATVEFLFEAMFYPFAPTAEHIPALDGCYFSITASSQVPLSEGYVSIRSAAMSDLPVINPNYYAHPTERTIAINAFRDARKILASQFLAPYTIGPNHGEISPGTAVDTDDDDAIFEYIKSGTMSNLHASGTCAMLPQNKGGVVDPKLKVYGVDGLRVADVSILPTLPDTHLSGPAYMIGGRIASFLQEQYGA</sequence>
<dbReference type="EMBL" id="JAQJAE010000001">
    <property type="protein sequence ID" value="KAJ5618085.1"/>
    <property type="molecule type" value="Genomic_DNA"/>
</dbReference>
<dbReference type="GeneID" id="81584499"/>
<comment type="caution">
    <text evidence="8">The sequence shown here is derived from an EMBL/GenBank/DDBJ whole genome shotgun (WGS) entry which is preliminary data.</text>
</comment>
<evidence type="ECO:0000256" key="4">
    <source>
        <dbReference type="ARBA" id="ARBA00022490"/>
    </source>
</evidence>
<protein>
    <recommendedName>
        <fullName evidence="7">Glucose-methanol-choline oxidoreductase N-terminal domain-containing protein</fullName>
    </recommendedName>
</protein>
<dbReference type="GO" id="GO:0050660">
    <property type="term" value="F:flavin adenine dinucleotide binding"/>
    <property type="evidence" value="ECO:0007669"/>
    <property type="project" value="InterPro"/>
</dbReference>
<name>A0AAD6MPE0_9EURO</name>
<dbReference type="Gene3D" id="3.50.50.60">
    <property type="entry name" value="FAD/NAD(P)-binding domain"/>
    <property type="match status" value="1"/>
</dbReference>
<feature type="domain" description="Glucose-methanol-choline oxidoreductase N-terminal" evidence="7">
    <location>
        <begin position="289"/>
        <end position="303"/>
    </location>
</feature>
<feature type="active site" description="Proton donor" evidence="6">
    <location>
        <position position="529"/>
    </location>
</feature>
<proteinExistence type="inferred from homology"/>
<accession>A0AAD6MPE0</accession>
<evidence type="ECO:0000313" key="9">
    <source>
        <dbReference type="Proteomes" id="UP001213799"/>
    </source>
</evidence>
<comment type="similarity">
    <text evidence="3">Belongs to the GMC oxidoreductase family.</text>
</comment>
<dbReference type="PROSITE" id="PS00624">
    <property type="entry name" value="GMC_OXRED_2"/>
    <property type="match status" value="1"/>
</dbReference>
<evidence type="ECO:0000256" key="6">
    <source>
        <dbReference type="PIRSR" id="PIRSR000137-1"/>
    </source>
</evidence>
<dbReference type="RefSeq" id="XP_056759252.1">
    <property type="nucleotide sequence ID" value="XM_056894257.1"/>
</dbReference>